<proteinExistence type="predicted"/>
<keyword evidence="2" id="KW-0040">ANK repeat</keyword>
<reference evidence="3" key="1">
    <citation type="submission" date="2018-10" db="EMBL/GenBank/DDBJ databases">
        <title>Hidden diversity of soil giant viruses.</title>
        <authorList>
            <person name="Schulz F."/>
            <person name="Alteio L."/>
            <person name="Goudeau D."/>
            <person name="Ryan E.M."/>
            <person name="Malmstrom R.R."/>
            <person name="Blanchard J."/>
            <person name="Woyke T."/>
        </authorList>
    </citation>
    <scope>NUCLEOTIDE SEQUENCE</scope>
    <source>
        <strain evidence="3">EDV1</strain>
    </source>
</reference>
<name>A0A3G4ZV50_9VIRU</name>
<dbReference type="InterPro" id="IPR036770">
    <property type="entry name" value="Ankyrin_rpt-contain_sf"/>
</dbReference>
<dbReference type="Pfam" id="PF00023">
    <property type="entry name" value="Ank"/>
    <property type="match status" value="1"/>
</dbReference>
<evidence type="ECO:0000256" key="2">
    <source>
        <dbReference type="ARBA" id="ARBA00023043"/>
    </source>
</evidence>
<dbReference type="PROSITE" id="PS50088">
    <property type="entry name" value="ANK_REPEAT"/>
    <property type="match status" value="1"/>
</dbReference>
<evidence type="ECO:0000313" key="3">
    <source>
        <dbReference type="EMBL" id="AYV77871.1"/>
    </source>
</evidence>
<keyword evidence="1" id="KW-0677">Repeat</keyword>
<dbReference type="Gene3D" id="1.25.40.20">
    <property type="entry name" value="Ankyrin repeat-containing domain"/>
    <property type="match status" value="2"/>
</dbReference>
<dbReference type="Pfam" id="PF12796">
    <property type="entry name" value="Ank_2"/>
    <property type="match status" value="2"/>
</dbReference>
<organism evidence="3">
    <name type="scientific">Edafosvirus sp</name>
    <dbReference type="NCBI Taxonomy" id="2487765"/>
    <lineage>
        <taxon>Viruses</taxon>
        <taxon>Varidnaviria</taxon>
        <taxon>Bamfordvirae</taxon>
        <taxon>Nucleocytoviricota</taxon>
        <taxon>Megaviricetes</taxon>
        <taxon>Imitervirales</taxon>
        <taxon>Mimiviridae</taxon>
        <taxon>Klosneuvirinae</taxon>
    </lineage>
</organism>
<dbReference type="PANTHER" id="PTHR24198:SF165">
    <property type="entry name" value="ANKYRIN REPEAT-CONTAINING PROTEIN-RELATED"/>
    <property type="match status" value="1"/>
</dbReference>
<dbReference type="SUPFAM" id="SSF48403">
    <property type="entry name" value="Ankyrin repeat"/>
    <property type="match status" value="1"/>
</dbReference>
<protein>
    <submittedName>
        <fullName evidence="3">Uncharacterized protein</fullName>
    </submittedName>
</protein>
<dbReference type="InterPro" id="IPR002110">
    <property type="entry name" value="Ankyrin_rpt"/>
</dbReference>
<dbReference type="EMBL" id="MK072067">
    <property type="protein sequence ID" value="AYV77871.1"/>
    <property type="molecule type" value="Genomic_DNA"/>
</dbReference>
<sequence length="245" mass="28482">MSKLINYNYQDIDGKTLLMHTIEKGLLDISRILIEGNWNANLNITDKHGKTALMYTIENNSISIAQLLIIKKCKINMRDNFGNTELMIAMESGKEDIASILIHYKCNVHFKIVNDYSLIYAIKNKLFKVATFLILNNCNIDVQDFDGFTPLMHIIQIYECNSSLNKECFALIKLLVEKKCNMDIYDYHQQTALMHAVKNNQLPLVWKMYEALFMKIINDDNNIFSNCWKYNCGDLNVIKLITQYI</sequence>
<accession>A0A3G4ZV50</accession>
<gene>
    <name evidence="3" type="ORF">Edafosvirus2_50</name>
</gene>
<evidence type="ECO:0000256" key="1">
    <source>
        <dbReference type="ARBA" id="ARBA00022737"/>
    </source>
</evidence>
<dbReference type="PANTHER" id="PTHR24198">
    <property type="entry name" value="ANKYRIN REPEAT AND PROTEIN KINASE DOMAIN-CONTAINING PROTEIN"/>
    <property type="match status" value="1"/>
</dbReference>
<dbReference type="SMART" id="SM00248">
    <property type="entry name" value="ANK"/>
    <property type="match status" value="6"/>
</dbReference>